<feature type="transmembrane region" description="Helical" evidence="8">
    <location>
        <begin position="388"/>
        <end position="409"/>
    </location>
</feature>
<dbReference type="AlphaFoldDB" id="A0A0U1PYH4"/>
<feature type="transmembrane region" description="Helical" evidence="8">
    <location>
        <begin position="470"/>
        <end position="489"/>
    </location>
</feature>
<evidence type="ECO:0000256" key="1">
    <source>
        <dbReference type="ARBA" id="ARBA00004429"/>
    </source>
</evidence>
<feature type="transmembrane region" description="Helical" evidence="8">
    <location>
        <begin position="242"/>
        <end position="262"/>
    </location>
</feature>
<evidence type="ECO:0000256" key="2">
    <source>
        <dbReference type="ARBA" id="ARBA00022448"/>
    </source>
</evidence>
<evidence type="ECO:0000256" key="5">
    <source>
        <dbReference type="ARBA" id="ARBA00022692"/>
    </source>
</evidence>
<keyword evidence="2 8" id="KW-0813">Transport</keyword>
<protein>
    <submittedName>
        <fullName evidence="10">ABC transporter permease</fullName>
    </submittedName>
</protein>
<comment type="subcellular location">
    <subcellularLocation>
        <location evidence="1">Cell inner membrane</location>
        <topology evidence="1">Multi-pass membrane protein</topology>
    </subcellularLocation>
    <subcellularLocation>
        <location evidence="8">Cell membrane</location>
        <topology evidence="8">Multi-pass membrane protein</topology>
    </subcellularLocation>
</comment>
<name>A0A0U1PYH4_9BURK</name>
<dbReference type="PATRIC" id="fig|1610491.3.peg.2167"/>
<feature type="domain" description="ABC transmembrane type-1" evidence="9">
    <location>
        <begin position="60"/>
        <end position="259"/>
    </location>
</feature>
<dbReference type="Gene3D" id="1.10.3720.10">
    <property type="entry name" value="MetI-like"/>
    <property type="match status" value="2"/>
</dbReference>
<dbReference type="Pfam" id="PF00528">
    <property type="entry name" value="BPD_transp_1"/>
    <property type="match status" value="2"/>
</dbReference>
<keyword evidence="11" id="KW-1185">Reference proteome</keyword>
<dbReference type="SUPFAM" id="SSF161098">
    <property type="entry name" value="MetI-like"/>
    <property type="match status" value="2"/>
</dbReference>
<evidence type="ECO:0000313" key="11">
    <source>
        <dbReference type="Proteomes" id="UP000050580"/>
    </source>
</evidence>
<evidence type="ECO:0000256" key="7">
    <source>
        <dbReference type="ARBA" id="ARBA00023136"/>
    </source>
</evidence>
<keyword evidence="5 8" id="KW-0812">Transmembrane</keyword>
<evidence type="ECO:0000256" key="6">
    <source>
        <dbReference type="ARBA" id="ARBA00022989"/>
    </source>
</evidence>
<dbReference type="InterPro" id="IPR035906">
    <property type="entry name" value="MetI-like_sf"/>
</dbReference>
<proteinExistence type="inferred from homology"/>
<feature type="transmembrane region" description="Helical" evidence="8">
    <location>
        <begin position="294"/>
        <end position="318"/>
    </location>
</feature>
<reference evidence="10 11" key="1">
    <citation type="submission" date="2015-05" db="EMBL/GenBank/DDBJ databases">
        <title>Draft genome sequence of Lampropedia sp. CT6, isolated from the microbial mat of a hot water spring, located at Manikaran, India.</title>
        <authorList>
            <person name="Tripathi C."/>
            <person name="Rani P."/>
            <person name="Mahato N.K."/>
            <person name="Lal R."/>
        </authorList>
    </citation>
    <scope>NUCLEOTIDE SEQUENCE [LARGE SCALE GENOMIC DNA]</scope>
    <source>
        <strain evidence="10 11">CT6</strain>
    </source>
</reference>
<gene>
    <name evidence="10" type="ORF">AAV94_10195</name>
</gene>
<evidence type="ECO:0000259" key="9">
    <source>
        <dbReference type="PROSITE" id="PS50928"/>
    </source>
</evidence>
<dbReference type="PROSITE" id="PS50928">
    <property type="entry name" value="ABC_TM1"/>
    <property type="match status" value="2"/>
</dbReference>
<evidence type="ECO:0000256" key="8">
    <source>
        <dbReference type="RuleBase" id="RU363032"/>
    </source>
</evidence>
<feature type="transmembrane region" description="Helical" evidence="8">
    <location>
        <begin position="349"/>
        <end position="376"/>
    </location>
</feature>
<evidence type="ECO:0000256" key="3">
    <source>
        <dbReference type="ARBA" id="ARBA00022475"/>
    </source>
</evidence>
<accession>A0A0U1PYH4</accession>
<keyword evidence="6 8" id="KW-1133">Transmembrane helix</keyword>
<evidence type="ECO:0000313" key="10">
    <source>
        <dbReference type="EMBL" id="KKW67521.1"/>
    </source>
</evidence>
<keyword evidence="3" id="KW-1003">Cell membrane</keyword>
<feature type="transmembrane region" description="Helical" evidence="8">
    <location>
        <begin position="96"/>
        <end position="117"/>
    </location>
</feature>
<dbReference type="CDD" id="cd06261">
    <property type="entry name" value="TM_PBP2"/>
    <property type="match status" value="2"/>
</dbReference>
<feature type="transmembrane region" description="Helical" evidence="8">
    <location>
        <begin position="525"/>
        <end position="545"/>
    </location>
</feature>
<dbReference type="PANTHER" id="PTHR43357:SF4">
    <property type="entry name" value="INNER MEMBRANE ABC TRANSPORTER PERMEASE PROTEIN YDCV"/>
    <property type="match status" value="1"/>
</dbReference>
<dbReference type="InterPro" id="IPR000515">
    <property type="entry name" value="MetI-like"/>
</dbReference>
<organism evidence="10 11">
    <name type="scientific">Lampropedia cohaerens</name>
    <dbReference type="NCBI Taxonomy" id="1610491"/>
    <lineage>
        <taxon>Bacteria</taxon>
        <taxon>Pseudomonadati</taxon>
        <taxon>Pseudomonadota</taxon>
        <taxon>Betaproteobacteria</taxon>
        <taxon>Burkholderiales</taxon>
        <taxon>Comamonadaceae</taxon>
        <taxon>Lampropedia</taxon>
    </lineage>
</organism>
<dbReference type="GO" id="GO:0055085">
    <property type="term" value="P:transmembrane transport"/>
    <property type="evidence" value="ECO:0007669"/>
    <property type="project" value="InterPro"/>
</dbReference>
<dbReference type="STRING" id="1610491.AAV94_10195"/>
<keyword evidence="4" id="KW-0997">Cell inner membrane</keyword>
<feature type="domain" description="ABC transmembrane type-1" evidence="9">
    <location>
        <begin position="350"/>
        <end position="542"/>
    </location>
</feature>
<feature type="transmembrane region" description="Helical" evidence="8">
    <location>
        <begin position="184"/>
        <end position="206"/>
    </location>
</feature>
<feature type="transmembrane region" description="Helical" evidence="8">
    <location>
        <begin position="65"/>
        <end position="84"/>
    </location>
</feature>
<dbReference type="RefSeq" id="WP_046742215.1">
    <property type="nucleotide sequence ID" value="NZ_LBNQ01000032.1"/>
</dbReference>
<sequence length="557" mass="58871">MRASRLLIPLCTASLGLLVAVPLLFILLQAVFPQLAQGSLAAPLSHLSATLGDPVLLELTGNTLALGVAVVLVSALIGVPLGVLRGLFQVPFARMWDLLLLVPFMVPPYIAAMGWILLLQPGGYAQQILGIHLGPLLFSFAGVVLVMALNLFPAVYFAVSRAVASSGSRLADVAQIFGASRWRAFVWVTLPLALPALGASLLLVFASTIEEYGTPAVLASNAGFFVLVTGIERRFSDWPVDLPGAALLSVILMGLAMTAWLAQRWLTSGRDYATSTGKPTDVAPRPLGAWRWPVLLLFATVVASATLAPLFSVAATAFTGTLSGGLSPDNLSLRHFEALFSQGSEALSALAFSFSLATAAALLTGMLGALIAYTVLRVPGRATAVLDAMTMLPNAMPGIVVAVGLILAWNQPWLPITPYNTWVLLLMAYACLLLPYPLRYAHAALRQLGQNLEACAFVHGVSFTRTLRHVVLPLVAPAVAAAMLLVFAIASRELVASLLLAPVGTQTVSLFIWRQFDQGSIGQGMAMSLVTIALTCALVAMAHGLNAWAGRRRSLRA</sequence>
<dbReference type="EMBL" id="LBNQ01000032">
    <property type="protein sequence ID" value="KKW67521.1"/>
    <property type="molecule type" value="Genomic_DNA"/>
</dbReference>
<comment type="similarity">
    <text evidence="8">Belongs to the binding-protein-dependent transport system permease family.</text>
</comment>
<dbReference type="OrthoDB" id="9790211at2"/>
<evidence type="ECO:0000256" key="4">
    <source>
        <dbReference type="ARBA" id="ARBA00022519"/>
    </source>
</evidence>
<dbReference type="GO" id="GO:0005886">
    <property type="term" value="C:plasma membrane"/>
    <property type="evidence" value="ECO:0007669"/>
    <property type="project" value="UniProtKB-SubCell"/>
</dbReference>
<keyword evidence="7 8" id="KW-0472">Membrane</keyword>
<feature type="transmembrane region" description="Helical" evidence="8">
    <location>
        <begin position="421"/>
        <end position="438"/>
    </location>
</feature>
<dbReference type="PANTHER" id="PTHR43357">
    <property type="entry name" value="INNER MEMBRANE ABC TRANSPORTER PERMEASE PROTEIN YDCV"/>
    <property type="match status" value="1"/>
</dbReference>
<dbReference type="Proteomes" id="UP000050580">
    <property type="component" value="Unassembled WGS sequence"/>
</dbReference>
<feature type="transmembrane region" description="Helical" evidence="8">
    <location>
        <begin position="137"/>
        <end position="159"/>
    </location>
</feature>
<comment type="caution">
    <text evidence="10">The sequence shown here is derived from an EMBL/GenBank/DDBJ whole genome shotgun (WGS) entry which is preliminary data.</text>
</comment>